<dbReference type="InterPro" id="IPR012677">
    <property type="entry name" value="Nucleotide-bd_a/b_plait_sf"/>
</dbReference>
<dbReference type="InterPro" id="IPR035979">
    <property type="entry name" value="RBD_domain_sf"/>
</dbReference>
<dbReference type="PANTHER" id="PTHR14089:SF8">
    <property type="entry name" value="RNA-BINDING PROTEIN MRN1"/>
    <property type="match status" value="1"/>
</dbReference>
<dbReference type="STRING" id="935791.I3EJ50"/>
<feature type="domain" description="RRM" evidence="3">
    <location>
        <begin position="200"/>
        <end position="273"/>
    </location>
</feature>
<name>I3EJ50_NEMP3</name>
<evidence type="ECO:0000313" key="4">
    <source>
        <dbReference type="EMBL" id="EIJ89247.1"/>
    </source>
</evidence>
<dbReference type="EMBL" id="GL870876">
    <property type="protein sequence ID" value="EIJ89247.1"/>
    <property type="molecule type" value="Genomic_DNA"/>
</dbReference>
<dbReference type="SMART" id="SM00360">
    <property type="entry name" value="RRM"/>
    <property type="match status" value="2"/>
</dbReference>
<evidence type="ECO:0000256" key="2">
    <source>
        <dbReference type="PROSITE-ProRule" id="PRU00176"/>
    </source>
</evidence>
<dbReference type="InterPro" id="IPR000504">
    <property type="entry name" value="RRM_dom"/>
</dbReference>
<dbReference type="Proteomes" id="UP000002872">
    <property type="component" value="Unassembled WGS sequence"/>
</dbReference>
<dbReference type="PANTHER" id="PTHR14089">
    <property type="entry name" value="PRE-MRNA-SPLICING FACTOR RBM22"/>
    <property type="match status" value="1"/>
</dbReference>
<dbReference type="PROSITE" id="PS50102">
    <property type="entry name" value="RRM"/>
    <property type="match status" value="2"/>
</dbReference>
<dbReference type="VEuPathDB" id="MicrosporidiaDB:NEQG_00017"/>
<dbReference type="AlphaFoldDB" id="I3EJ50"/>
<organism evidence="4 5">
    <name type="scientific">Nematocida parisii (strain ERTm3)</name>
    <name type="common">Nematode killer fungus</name>
    <dbReference type="NCBI Taxonomy" id="935791"/>
    <lineage>
        <taxon>Eukaryota</taxon>
        <taxon>Fungi</taxon>
        <taxon>Fungi incertae sedis</taxon>
        <taxon>Microsporidia</taxon>
        <taxon>Nematocida</taxon>
    </lineage>
</organism>
<sequence length="381" mass="42974">MSGIKESKPDEANKSPEEMQRYTVLLFSDVPEKTNLTTVLSLIKGTDVLSIQQENTLVYITFFSYYELYHQWKKLGSEVTLEGCKIRVCPVETNLSDEERKRLHLAHAAGGTRNVMLSNLDDFMTGEFIREEAEKYGVVESLKHMRDRKVAYVEFYSFSSAIEFVVSVRDDSLFKNVKSCFAKDKCGSGEADDIAQYNNRTVYFGNIPADTTPSEILSVVQGGRVFMIKLIQEKKCAFVGFFSYVSAAAFIEYSHVFSVCIRGMQIKLGPGKVQPLPHIAPILAYRGVTRTILLKVDRRSVNESKLEQELSRYGEIDKIEKKENGLVAASYLSAQDAYTAYQHMTNDAGICHMLCGYGEDPCETASALDLIMEVQKKEFMI</sequence>
<dbReference type="Pfam" id="PF00076">
    <property type="entry name" value="RRM_1"/>
    <property type="match status" value="1"/>
</dbReference>
<feature type="domain" description="RRM" evidence="3">
    <location>
        <begin position="113"/>
        <end position="184"/>
    </location>
</feature>
<dbReference type="GO" id="GO:0010494">
    <property type="term" value="C:cytoplasmic stress granule"/>
    <property type="evidence" value="ECO:0007669"/>
    <property type="project" value="TreeGrafter"/>
</dbReference>
<proteinExistence type="predicted"/>
<dbReference type="OMA" id="FESAMSC"/>
<keyword evidence="5" id="KW-1185">Reference proteome</keyword>
<dbReference type="InterPro" id="IPR039171">
    <property type="entry name" value="Cwc2/Slt11"/>
</dbReference>
<dbReference type="Gene3D" id="3.30.70.330">
    <property type="match status" value="2"/>
</dbReference>
<evidence type="ECO:0000256" key="1">
    <source>
        <dbReference type="ARBA" id="ARBA00022884"/>
    </source>
</evidence>
<protein>
    <recommendedName>
        <fullName evidence="3">RRM domain-containing protein</fullName>
    </recommendedName>
</protein>
<reference evidence="4" key="1">
    <citation type="submission" date="2011-01" db="EMBL/GenBank/DDBJ databases">
        <title>The Genome Sequence of Nematocida parisii strain ERTm3.</title>
        <authorList>
            <consortium name="The Broad Institute Genome Sequencing Platform"/>
            <consortium name="The Broad Institute Genome Sequencing Center for Infectious Disease"/>
            <person name="Cuomo C."/>
            <person name="Troemel E."/>
            <person name="Young S.K."/>
            <person name="Zeng Q."/>
            <person name="Gargeya S."/>
            <person name="Fitzgerald M."/>
            <person name="Haas B."/>
            <person name="Abouelleil A."/>
            <person name="Alvarado L."/>
            <person name="Arachchi H.M."/>
            <person name="Berlin A."/>
            <person name="Chapman S.B."/>
            <person name="Gearin G."/>
            <person name="Goldberg J."/>
            <person name="Griggs A."/>
            <person name="Gujja S."/>
            <person name="Hansen M."/>
            <person name="Heiman D."/>
            <person name="Howarth C."/>
            <person name="Larimer J."/>
            <person name="Lui A."/>
            <person name="MacDonald P.J.P."/>
            <person name="McCowen C."/>
            <person name="Montmayeur A."/>
            <person name="Murphy C."/>
            <person name="Neiman D."/>
            <person name="Pearson M."/>
            <person name="Priest M."/>
            <person name="Roberts A."/>
            <person name="Saif S."/>
            <person name="Shea T."/>
            <person name="Sisk P."/>
            <person name="Stolte C."/>
            <person name="Sykes S."/>
            <person name="Wortman J."/>
            <person name="Nusbaum C."/>
            <person name="Birren B."/>
        </authorList>
    </citation>
    <scope>NUCLEOTIDE SEQUENCE</scope>
    <source>
        <strain evidence="4">ERTm3</strain>
    </source>
</reference>
<dbReference type="FunCoup" id="I3EJ50">
    <property type="interactions" value="6"/>
</dbReference>
<gene>
    <name evidence="4" type="ORF">NEQG_00017</name>
</gene>
<accession>I3EJ50</accession>
<keyword evidence="1 2" id="KW-0694">RNA-binding</keyword>
<dbReference type="HOGENOM" id="CLU_731766_0_0_1"/>
<evidence type="ECO:0000259" key="3">
    <source>
        <dbReference type="PROSITE" id="PS50102"/>
    </source>
</evidence>
<dbReference type="SUPFAM" id="SSF54928">
    <property type="entry name" value="RNA-binding domain, RBD"/>
    <property type="match status" value="2"/>
</dbReference>
<dbReference type="InParanoid" id="I3EJ50"/>
<dbReference type="OrthoDB" id="6407164at2759"/>
<dbReference type="GO" id="GO:0000398">
    <property type="term" value="P:mRNA splicing, via spliceosome"/>
    <property type="evidence" value="ECO:0007669"/>
    <property type="project" value="TreeGrafter"/>
</dbReference>
<dbReference type="CDD" id="cd12261">
    <property type="entry name" value="RRM1_3_MRN1"/>
    <property type="match status" value="1"/>
</dbReference>
<evidence type="ECO:0000313" key="5">
    <source>
        <dbReference type="Proteomes" id="UP000002872"/>
    </source>
</evidence>
<dbReference type="GO" id="GO:0003729">
    <property type="term" value="F:mRNA binding"/>
    <property type="evidence" value="ECO:0007669"/>
    <property type="project" value="TreeGrafter"/>
</dbReference>